<evidence type="ECO:0000313" key="3">
    <source>
        <dbReference type="Proteomes" id="UP000248889"/>
    </source>
</evidence>
<dbReference type="AlphaFoldDB" id="A0A2X0IC23"/>
<keyword evidence="2" id="KW-0808">Transferase</keyword>
<feature type="domain" description="N-acetyltransferase" evidence="1">
    <location>
        <begin position="125"/>
        <end position="263"/>
    </location>
</feature>
<organism evidence="2 3">
    <name type="scientific">Streptacidiphilus pinicola</name>
    <dbReference type="NCBI Taxonomy" id="2219663"/>
    <lineage>
        <taxon>Bacteria</taxon>
        <taxon>Bacillati</taxon>
        <taxon>Actinomycetota</taxon>
        <taxon>Actinomycetes</taxon>
        <taxon>Kitasatosporales</taxon>
        <taxon>Streptomycetaceae</taxon>
        <taxon>Streptacidiphilus</taxon>
    </lineage>
</organism>
<gene>
    <name evidence="2" type="ORF">DN069_34490</name>
</gene>
<protein>
    <submittedName>
        <fullName evidence="2">GNAT family N-acetyltransferase</fullName>
    </submittedName>
</protein>
<proteinExistence type="predicted"/>
<dbReference type="RefSeq" id="WP_111507189.1">
    <property type="nucleotide sequence ID" value="NZ_QKYN01000176.1"/>
</dbReference>
<evidence type="ECO:0000313" key="2">
    <source>
        <dbReference type="EMBL" id="RAG81143.1"/>
    </source>
</evidence>
<dbReference type="EMBL" id="QKYN01000176">
    <property type="protein sequence ID" value="RAG81143.1"/>
    <property type="molecule type" value="Genomic_DNA"/>
</dbReference>
<dbReference type="Proteomes" id="UP000248889">
    <property type="component" value="Unassembled WGS sequence"/>
</dbReference>
<accession>A0A2X0IC23</accession>
<dbReference type="InterPro" id="IPR000182">
    <property type="entry name" value="GNAT_dom"/>
</dbReference>
<keyword evidence="3" id="KW-1185">Reference proteome</keyword>
<dbReference type="PROSITE" id="PS51186">
    <property type="entry name" value="GNAT"/>
    <property type="match status" value="1"/>
</dbReference>
<evidence type="ECO:0000259" key="1">
    <source>
        <dbReference type="PROSITE" id="PS51186"/>
    </source>
</evidence>
<dbReference type="SUPFAM" id="SSF55729">
    <property type="entry name" value="Acyl-CoA N-acyltransferases (Nat)"/>
    <property type="match status" value="1"/>
</dbReference>
<name>A0A2X0IC23_9ACTN</name>
<dbReference type="GO" id="GO:0016747">
    <property type="term" value="F:acyltransferase activity, transferring groups other than amino-acyl groups"/>
    <property type="evidence" value="ECO:0007669"/>
    <property type="project" value="InterPro"/>
</dbReference>
<reference evidence="2 3" key="1">
    <citation type="submission" date="2018-06" db="EMBL/GenBank/DDBJ databases">
        <title>Streptacidiphilus pinicola sp. nov., isolated from pine grove soil.</title>
        <authorList>
            <person name="Roh S.G."/>
            <person name="Park S."/>
            <person name="Kim M.-K."/>
            <person name="Yun B.-R."/>
            <person name="Park J."/>
            <person name="Kim M.J."/>
            <person name="Kim Y.S."/>
            <person name="Kim S.B."/>
        </authorList>
    </citation>
    <scope>NUCLEOTIDE SEQUENCE [LARGE SCALE GENOMIC DNA]</scope>
    <source>
        <strain evidence="2 3">MMS16-CNU450</strain>
    </source>
</reference>
<comment type="caution">
    <text evidence="2">The sequence shown here is derived from an EMBL/GenBank/DDBJ whole genome shotgun (WGS) entry which is preliminary data.</text>
</comment>
<dbReference type="OrthoDB" id="164800at2"/>
<dbReference type="CDD" id="cd04301">
    <property type="entry name" value="NAT_SF"/>
    <property type="match status" value="1"/>
</dbReference>
<dbReference type="Gene3D" id="3.40.630.30">
    <property type="match status" value="1"/>
</dbReference>
<dbReference type="InterPro" id="IPR016181">
    <property type="entry name" value="Acyl_CoA_acyltransferase"/>
</dbReference>
<sequence length="263" mass="28369">MDDDLTLALFDRQMRREARPEHAPARVEQAGGVVRQVAPGEMWNGVLWSALDEQNADAAIARQVVEYGARPDVESFEWKLYSHDRPADLGARLAAAGFEVGESEALMVAEAEAIAGITAPLPDGLELLPVTDAAGAELLAAVHDAAFTVGTGARVKARLLAQLEAAPQNVLALLVMAGDRPVCAARMDFAEGTDFAGLWGGGTVAEWRGRGIYRALIAHRARVAVERGYRYLFVDASDQSRPILARLGFAQLATTTPYEYQLR</sequence>